<evidence type="ECO:0000256" key="3">
    <source>
        <dbReference type="ARBA" id="ARBA00022989"/>
    </source>
</evidence>
<dbReference type="EMBL" id="BN001306">
    <property type="protein sequence ID" value="CBF83591.1"/>
    <property type="molecule type" value="Genomic_DNA"/>
</dbReference>
<evidence type="ECO:0000256" key="5">
    <source>
        <dbReference type="ARBA" id="ARBA00038359"/>
    </source>
</evidence>
<feature type="region of interest" description="Disordered" evidence="6">
    <location>
        <begin position="294"/>
        <end position="339"/>
    </location>
</feature>
<dbReference type="PANTHER" id="PTHR33048:SF47">
    <property type="entry name" value="INTEGRAL MEMBRANE PROTEIN-RELATED"/>
    <property type="match status" value="1"/>
</dbReference>
<dbReference type="VEuPathDB" id="FungiDB:AN10369"/>
<feature type="transmembrane region" description="Helical" evidence="7">
    <location>
        <begin position="82"/>
        <end position="109"/>
    </location>
</feature>
<proteinExistence type="inferred from homology"/>
<keyword evidence="10" id="KW-1185">Reference proteome</keyword>
<dbReference type="InterPro" id="IPR052337">
    <property type="entry name" value="SAT4-like"/>
</dbReference>
<feature type="transmembrane region" description="Helical" evidence="7">
    <location>
        <begin position="196"/>
        <end position="217"/>
    </location>
</feature>
<feature type="transmembrane region" description="Helical" evidence="7">
    <location>
        <begin position="6"/>
        <end position="23"/>
    </location>
</feature>
<sequence>MYVLPVSITFVSVATITVALRLFTRIRLVCAPWWDDWFLVLALLQSTDVRQKMPTAWGSRKSLLPWLNIDFTSRHYQIILKILLGLVALTGMYMVLGTLFVCVPIHTFWDRQNVDENCVSRAVVWYLTAALQIAGDLTLVILPMPKLVMLRVPLRQKVCLIVVFALGLFIVATSAARIDSLITLVNSKDLTKANGLIATWSLVEINVAIICASLTTFRQLIIQIFPMLIPSSSLKTGNRSDKQLHDPGLRWAPYMGPASYCADISGNASADRDSDSHTGDGIQVMRELRWELGMTDAATETESEKRNKDQELALGPDLGGQAGNAQPERQSACTHESAA</sequence>
<feature type="transmembrane region" description="Helical" evidence="7">
    <location>
        <begin position="157"/>
        <end position="176"/>
    </location>
</feature>
<dbReference type="eggNOG" id="ENOG502S025">
    <property type="taxonomic scope" value="Eukaryota"/>
</dbReference>
<reference evidence="10" key="1">
    <citation type="journal article" date="2005" name="Nature">
        <title>Sequencing of Aspergillus nidulans and comparative analysis with A. fumigatus and A. oryzae.</title>
        <authorList>
            <person name="Galagan J.E."/>
            <person name="Calvo S.E."/>
            <person name="Cuomo C."/>
            <person name="Ma L.J."/>
            <person name="Wortman J.R."/>
            <person name="Batzoglou S."/>
            <person name="Lee S.I."/>
            <person name="Basturkmen M."/>
            <person name="Spevak C.C."/>
            <person name="Clutterbuck J."/>
            <person name="Kapitonov V."/>
            <person name="Jurka J."/>
            <person name="Scazzocchio C."/>
            <person name="Farman M."/>
            <person name="Butler J."/>
            <person name="Purcell S."/>
            <person name="Harris S."/>
            <person name="Braus G.H."/>
            <person name="Draht O."/>
            <person name="Busch S."/>
            <person name="D'Enfert C."/>
            <person name="Bouchier C."/>
            <person name="Goldman G.H."/>
            <person name="Bell-Pedersen D."/>
            <person name="Griffiths-Jones S."/>
            <person name="Doonan J.H."/>
            <person name="Yu J."/>
            <person name="Vienken K."/>
            <person name="Pain A."/>
            <person name="Freitag M."/>
            <person name="Selker E.U."/>
            <person name="Archer D.B."/>
            <person name="Penalva M.A."/>
            <person name="Oakley B.R."/>
            <person name="Momany M."/>
            <person name="Tanaka T."/>
            <person name="Kumagai T."/>
            <person name="Asai K."/>
            <person name="Machida M."/>
            <person name="Nierman W.C."/>
            <person name="Denning D.W."/>
            <person name="Caddick M."/>
            <person name="Hynes M."/>
            <person name="Paoletti M."/>
            <person name="Fischer R."/>
            <person name="Miller B."/>
            <person name="Dyer P."/>
            <person name="Sachs M.S."/>
            <person name="Osmani S.A."/>
            <person name="Birren B.W."/>
        </authorList>
    </citation>
    <scope>NUCLEOTIDE SEQUENCE [LARGE SCALE GENOMIC DNA]</scope>
    <source>
        <strain evidence="10">FGSC A4 / ATCC 38163 / CBS 112.46 / NRRL 194 / M139</strain>
    </source>
</reference>
<organism evidence="9 10">
    <name type="scientific">Emericella nidulans (strain FGSC A4 / ATCC 38163 / CBS 112.46 / NRRL 194 / M139)</name>
    <name type="common">Aspergillus nidulans</name>
    <dbReference type="NCBI Taxonomy" id="227321"/>
    <lineage>
        <taxon>Eukaryota</taxon>
        <taxon>Fungi</taxon>
        <taxon>Dikarya</taxon>
        <taxon>Ascomycota</taxon>
        <taxon>Pezizomycotina</taxon>
        <taxon>Eurotiomycetes</taxon>
        <taxon>Eurotiomycetidae</taxon>
        <taxon>Eurotiales</taxon>
        <taxon>Aspergillaceae</taxon>
        <taxon>Aspergillus</taxon>
        <taxon>Aspergillus subgen. Nidulantes</taxon>
    </lineage>
</organism>
<comment type="similarity">
    <text evidence="5">Belongs to the SAT4 family.</text>
</comment>
<dbReference type="AlphaFoldDB" id="C8VIX4"/>
<feature type="domain" description="Rhodopsin" evidence="8">
    <location>
        <begin position="67"/>
        <end position="221"/>
    </location>
</feature>
<evidence type="ECO:0000313" key="9">
    <source>
        <dbReference type="EMBL" id="CBF83591.1"/>
    </source>
</evidence>
<evidence type="ECO:0000256" key="4">
    <source>
        <dbReference type="ARBA" id="ARBA00023136"/>
    </source>
</evidence>
<dbReference type="GO" id="GO:0016020">
    <property type="term" value="C:membrane"/>
    <property type="evidence" value="ECO:0007669"/>
    <property type="project" value="UniProtKB-SubCell"/>
</dbReference>
<feature type="transmembrane region" description="Helical" evidence="7">
    <location>
        <begin position="124"/>
        <end position="145"/>
    </location>
</feature>
<gene>
    <name evidence="9" type="ORF">ANIA_10369</name>
</gene>
<evidence type="ECO:0000256" key="1">
    <source>
        <dbReference type="ARBA" id="ARBA00004141"/>
    </source>
</evidence>
<evidence type="ECO:0000313" key="10">
    <source>
        <dbReference type="Proteomes" id="UP000000560"/>
    </source>
</evidence>
<dbReference type="GeneID" id="74896364"/>
<evidence type="ECO:0000256" key="6">
    <source>
        <dbReference type="SAM" id="MobiDB-lite"/>
    </source>
</evidence>
<protein>
    <recommendedName>
        <fullName evidence="8">Rhodopsin domain-containing protein</fullName>
    </recommendedName>
</protein>
<dbReference type="OMA" id="QLFWLWL"/>
<feature type="compositionally biased region" description="Basic and acidic residues" evidence="6">
    <location>
        <begin position="302"/>
        <end position="311"/>
    </location>
</feature>
<dbReference type="Proteomes" id="UP000000560">
    <property type="component" value="Chromosome VI"/>
</dbReference>
<dbReference type="HOGENOM" id="CLU_028200_0_2_1"/>
<feature type="compositionally biased region" description="Polar residues" evidence="6">
    <location>
        <begin position="323"/>
        <end position="339"/>
    </location>
</feature>
<name>C8VIX4_EMENI</name>
<keyword evidence="2 7" id="KW-0812">Transmembrane</keyword>
<dbReference type="Pfam" id="PF20684">
    <property type="entry name" value="Fung_rhodopsin"/>
    <property type="match status" value="1"/>
</dbReference>
<keyword evidence="3 7" id="KW-1133">Transmembrane helix</keyword>
<evidence type="ECO:0000259" key="8">
    <source>
        <dbReference type="Pfam" id="PF20684"/>
    </source>
</evidence>
<dbReference type="InterPro" id="IPR049326">
    <property type="entry name" value="Rhodopsin_dom_fungi"/>
</dbReference>
<dbReference type="OrthoDB" id="10017208at2759"/>
<comment type="subcellular location">
    <subcellularLocation>
        <location evidence="1">Membrane</location>
        <topology evidence="1">Multi-pass membrane protein</topology>
    </subcellularLocation>
</comment>
<evidence type="ECO:0000256" key="7">
    <source>
        <dbReference type="SAM" id="Phobius"/>
    </source>
</evidence>
<keyword evidence="4 7" id="KW-0472">Membrane</keyword>
<dbReference type="RefSeq" id="XP_050468473.1">
    <property type="nucleotide sequence ID" value="XM_050612564.1"/>
</dbReference>
<dbReference type="KEGG" id="ani:ANIA_10369"/>
<reference evidence="10" key="2">
    <citation type="journal article" date="2009" name="Fungal Genet. Biol.">
        <title>The 2008 update of the Aspergillus nidulans genome annotation: a community effort.</title>
        <authorList>
            <person name="Wortman J.R."/>
            <person name="Gilsenan J.M."/>
            <person name="Joardar V."/>
            <person name="Deegan J."/>
            <person name="Clutterbuck J."/>
            <person name="Andersen M.R."/>
            <person name="Archer D."/>
            <person name="Bencina M."/>
            <person name="Braus G."/>
            <person name="Coutinho P."/>
            <person name="von Dohren H."/>
            <person name="Doonan J."/>
            <person name="Driessen A.J."/>
            <person name="Durek P."/>
            <person name="Espeso E."/>
            <person name="Fekete E."/>
            <person name="Flipphi M."/>
            <person name="Estrada C.G."/>
            <person name="Geysens S."/>
            <person name="Goldman G."/>
            <person name="de Groot P.W."/>
            <person name="Hansen K."/>
            <person name="Harris S.D."/>
            <person name="Heinekamp T."/>
            <person name="Helmstaedt K."/>
            <person name="Henrissat B."/>
            <person name="Hofmann G."/>
            <person name="Homan T."/>
            <person name="Horio T."/>
            <person name="Horiuchi H."/>
            <person name="James S."/>
            <person name="Jones M."/>
            <person name="Karaffa L."/>
            <person name="Karanyi Z."/>
            <person name="Kato M."/>
            <person name="Keller N."/>
            <person name="Kelly D.E."/>
            <person name="Kiel J.A."/>
            <person name="Kim J.M."/>
            <person name="van der Klei I.J."/>
            <person name="Klis F.M."/>
            <person name="Kovalchuk A."/>
            <person name="Krasevec N."/>
            <person name="Kubicek C.P."/>
            <person name="Liu B."/>
            <person name="Maccabe A."/>
            <person name="Meyer V."/>
            <person name="Mirabito P."/>
            <person name="Miskei M."/>
            <person name="Mos M."/>
            <person name="Mullins J."/>
            <person name="Nelson D.R."/>
            <person name="Nielsen J."/>
            <person name="Oakley B.R."/>
            <person name="Osmani S.A."/>
            <person name="Pakula T."/>
            <person name="Paszewski A."/>
            <person name="Paulsen I."/>
            <person name="Pilsyk S."/>
            <person name="Pocsi I."/>
            <person name="Punt P.J."/>
            <person name="Ram A.F."/>
            <person name="Ren Q."/>
            <person name="Robellet X."/>
            <person name="Robson G."/>
            <person name="Seiboth B."/>
            <person name="van Solingen P."/>
            <person name="Specht T."/>
            <person name="Sun J."/>
            <person name="Taheri-Talesh N."/>
            <person name="Takeshita N."/>
            <person name="Ussery D."/>
            <person name="vanKuyk P.A."/>
            <person name="Visser H."/>
            <person name="van de Vondervoort P.J."/>
            <person name="de Vries R.P."/>
            <person name="Walton J."/>
            <person name="Xiang X."/>
            <person name="Xiong Y."/>
            <person name="Zeng A.P."/>
            <person name="Brandt B.W."/>
            <person name="Cornell M.J."/>
            <person name="van den Hondel C.A."/>
            <person name="Visser J."/>
            <person name="Oliver S.G."/>
            <person name="Turner G."/>
        </authorList>
    </citation>
    <scope>GENOME REANNOTATION</scope>
    <source>
        <strain evidence="10">FGSC A4 / ATCC 38163 / CBS 112.46 / NRRL 194 / M139</strain>
    </source>
</reference>
<accession>C8VIX4</accession>
<dbReference type="InParanoid" id="C8VIX4"/>
<evidence type="ECO:0000256" key="2">
    <source>
        <dbReference type="ARBA" id="ARBA00022692"/>
    </source>
</evidence>
<dbReference type="PANTHER" id="PTHR33048">
    <property type="entry name" value="PTH11-LIKE INTEGRAL MEMBRANE PROTEIN (AFU_ORTHOLOGUE AFUA_5G11245)"/>
    <property type="match status" value="1"/>
</dbReference>